<keyword evidence="3" id="KW-1185">Reference proteome</keyword>
<accession>A0ABR2K4S0</accession>
<feature type="coiled-coil region" evidence="1">
    <location>
        <begin position="457"/>
        <end position="537"/>
    </location>
</feature>
<evidence type="ECO:0000313" key="3">
    <source>
        <dbReference type="Proteomes" id="UP001470230"/>
    </source>
</evidence>
<dbReference type="Proteomes" id="UP001470230">
    <property type="component" value="Unassembled WGS sequence"/>
</dbReference>
<name>A0ABR2K4S0_9EUKA</name>
<gene>
    <name evidence="2" type="ORF">M9Y10_041310</name>
</gene>
<keyword evidence="1" id="KW-0175">Coiled coil</keyword>
<organism evidence="2 3">
    <name type="scientific">Tritrichomonas musculus</name>
    <dbReference type="NCBI Taxonomy" id="1915356"/>
    <lineage>
        <taxon>Eukaryota</taxon>
        <taxon>Metamonada</taxon>
        <taxon>Parabasalia</taxon>
        <taxon>Tritrichomonadida</taxon>
        <taxon>Tritrichomonadidae</taxon>
        <taxon>Tritrichomonas</taxon>
    </lineage>
</organism>
<comment type="caution">
    <text evidence="2">The sequence shown here is derived from an EMBL/GenBank/DDBJ whole genome shotgun (WGS) entry which is preliminary data.</text>
</comment>
<feature type="coiled-coil region" evidence="1">
    <location>
        <begin position="681"/>
        <end position="708"/>
    </location>
</feature>
<reference evidence="2 3" key="1">
    <citation type="submission" date="2024-04" db="EMBL/GenBank/DDBJ databases">
        <title>Tritrichomonas musculus Genome.</title>
        <authorList>
            <person name="Alves-Ferreira E."/>
            <person name="Grigg M."/>
            <person name="Lorenzi H."/>
            <person name="Galac M."/>
        </authorList>
    </citation>
    <scope>NUCLEOTIDE SEQUENCE [LARGE SCALE GENOMIC DNA]</scope>
    <source>
        <strain evidence="2 3">EAF2021</strain>
    </source>
</reference>
<proteinExistence type="predicted"/>
<sequence>MKKAKGPLPPQPPTQNLLSLNLRQNSKLNLAIPIDVATTPNSSRGNFQVDSARKRKIEKKNSASALSSRGGNLSLNLFKDSQPETGIEKKELIYIKFHLKKAKDYVFAFAQFNHSSIIQDSKLLSETESLSQSFLPFQKEANEYFHQLNELKTPIQKIPIQTLKGVTFSFLQKWKEFIRIIELIRENGYASMFHYISLKFRKIDFIIHDIVSNQRRNSVHAETLEKRGGCLQSLLHNLKNSIKELLLNVQISSLEPDRLDFYINDIKTFTRLYNEAHFQEFPKSGCMQIELSQFKTEVMAECSDIIEALRSSFNLHTDIGKIFNESNEITQSLQKILNKINLPQTFYTVIPKEKIGLSHSNDQNSQSNDIKGDISKIESFINEKMSKPSIVGPVSASINNPEKNIVLCAKLEAYLDKLEDKLLIEKDLEKDVWDRLDVIQNEFFERLNVAEQRVQTFKLYQKEIENQASEISNLMEESNEKSAQISRTKREFNDEIESLKQKISDLENDNKESLNEIERKNELIKRLRTENDNKAAQETLNRIGKKMGSLMNDNEANLDFHKEDENIQTVDKMSVFILERRCQKCREYEEMRKNIRKILAELIGLKEGETILQAIDRLRDEVVKLRDDNARLCEDNEKALFDMTELRKCLVEVVSDADRDMLNVPKSLDDKNAQEIARITRETLENLRKFHQEELKKLEENLKGKHNAELFEISNKLNPLSRNSKVLSKVRKDYNQQSDKDESNSAEEDNIKDLRASLIKASNYKDLVLEQLKIANERMTETDEQLNFAKELLYKVEKWMNIQSELTTDKVPIDQALIMMMDAIEHKPNPLEKVVNNLNNKLYLIDKNVLLITDSVQKMLNKDGIDPSPERMELFERINYLQVELSFVISKYKEATELAIEQSRIISECRSTFNTIGKKMFHVLMKDDSIFNPNYKNEEGENKEAKIDEIMLQCLTAVDDVSNPNQRLFMPIVDLNNMTKEIRKNAKLPPSLDPLVYIPLLDETLKQYHQTIKVIEDLQPSLISIFSNFDFKVDSMDPECYQFSMLRENIFHMQTILMQQIEGDAVKVVNDVIQRFVAMSASFVSSIASVSFKSFSLRNKDEIMKFCEQQQQKNQKDPSSNIYVASNSVDKYNRHPYFKL</sequence>
<protein>
    <submittedName>
        <fullName evidence="2">Uncharacterized protein</fullName>
    </submittedName>
</protein>
<evidence type="ECO:0000256" key="1">
    <source>
        <dbReference type="SAM" id="Coils"/>
    </source>
</evidence>
<dbReference type="EMBL" id="JAPFFF010000007">
    <property type="protein sequence ID" value="KAK8885853.1"/>
    <property type="molecule type" value="Genomic_DNA"/>
</dbReference>
<evidence type="ECO:0000313" key="2">
    <source>
        <dbReference type="EMBL" id="KAK8885853.1"/>
    </source>
</evidence>